<name>A0A915PJJ5_9BILA</name>
<feature type="signal peptide" evidence="1">
    <location>
        <begin position="1"/>
        <end position="15"/>
    </location>
</feature>
<dbReference type="AlphaFoldDB" id="A0A915PJJ5"/>
<dbReference type="InterPro" id="IPR040282">
    <property type="entry name" value="Mig-18-like"/>
</dbReference>
<keyword evidence="3" id="KW-1185">Reference proteome</keyword>
<evidence type="ECO:0000259" key="2">
    <source>
        <dbReference type="Pfam" id="PF23003"/>
    </source>
</evidence>
<evidence type="ECO:0000313" key="4">
    <source>
        <dbReference type="WBParaSite" id="sdigi.contig2.g281.t1"/>
    </source>
</evidence>
<accession>A0A915PJJ5</accession>
<organism evidence="3 4">
    <name type="scientific">Setaria digitata</name>
    <dbReference type="NCBI Taxonomy" id="48799"/>
    <lineage>
        <taxon>Eukaryota</taxon>
        <taxon>Metazoa</taxon>
        <taxon>Ecdysozoa</taxon>
        <taxon>Nematoda</taxon>
        <taxon>Chromadorea</taxon>
        <taxon>Rhabditida</taxon>
        <taxon>Spirurina</taxon>
        <taxon>Spiruromorpha</taxon>
        <taxon>Filarioidea</taxon>
        <taxon>Setariidae</taxon>
        <taxon>Setaria</taxon>
    </lineage>
</organism>
<dbReference type="InterPro" id="IPR055119">
    <property type="entry name" value="Mig18_Fn1"/>
</dbReference>
<evidence type="ECO:0000256" key="1">
    <source>
        <dbReference type="SAM" id="SignalP"/>
    </source>
</evidence>
<dbReference type="PANTHER" id="PTHR35572:SF6">
    <property type="entry name" value="IG-LIKE DOMAIN-CONTAINING PROTEIN"/>
    <property type="match status" value="1"/>
</dbReference>
<dbReference type="Pfam" id="PF23003">
    <property type="entry name" value="Fn1_2"/>
    <property type="match status" value="2"/>
</dbReference>
<reference evidence="4" key="1">
    <citation type="submission" date="2022-11" db="UniProtKB">
        <authorList>
            <consortium name="WormBaseParasite"/>
        </authorList>
    </citation>
    <scope>IDENTIFICATION</scope>
</reference>
<dbReference type="WBParaSite" id="sdigi.contig2.g281.t1">
    <property type="protein sequence ID" value="sdigi.contig2.g281.t1"/>
    <property type="gene ID" value="sdigi.contig2.g281"/>
</dbReference>
<evidence type="ECO:0000313" key="3">
    <source>
        <dbReference type="Proteomes" id="UP000887581"/>
    </source>
</evidence>
<feature type="domain" description="Abnormal cell migration protein 18-like fibronectin type I" evidence="2">
    <location>
        <begin position="180"/>
        <end position="232"/>
    </location>
</feature>
<keyword evidence="1" id="KW-0732">Signal</keyword>
<dbReference type="PANTHER" id="PTHR35572">
    <property type="entry name" value="PROTEIN CBG04538-RELATED"/>
    <property type="match status" value="1"/>
</dbReference>
<feature type="domain" description="Abnormal cell migration protein 18-like fibronectin type I" evidence="2">
    <location>
        <begin position="17"/>
        <end position="85"/>
    </location>
</feature>
<dbReference type="Proteomes" id="UP000887581">
    <property type="component" value="Unplaced"/>
</dbReference>
<sequence length="271" mass="30621">MLLILLSSFGKGTQAIVCTYMGEHHNDGDRWVVRSAFIIECHISPNGSWRADVVACQTPKGIEMHDGDEITEDDVKFRCKRLPSGAYRMQKNYVIRNVSCEGHRIGEWWLSKKNFNKTCATTGSRIMNCLTNDGIPLGLNTSVTHKGTQYKCTAHNNGTVTLTREFPRISQIAPKLGTFHCIVNGMRKQIGETWIENGNFVKKCNERGAVTIEACFADGFTIDLNSEFTRNGKIKRAALLEGSDVRGLDRWTGNYTQCMREQMQSSYFRNF</sequence>
<protein>
    <submittedName>
        <fullName evidence="4">Ig-like domain-containing protein</fullName>
    </submittedName>
</protein>
<feature type="chain" id="PRO_5037908731" evidence="1">
    <location>
        <begin position="16"/>
        <end position="271"/>
    </location>
</feature>
<proteinExistence type="predicted"/>